<dbReference type="AlphaFoldDB" id="A0A0C9YGQ6"/>
<sequence length="297" mass="33398">MSLSISLSPTPGFCVKSKTLTPVPTKVFINIAWDKNVPSPPKSSEDDIQRAMKGDVDERGNPWYVPVVVSEPRQDKDKAGNQALVFDCVYNSTLRSRSVRDPDFKSFLVELAIQRIEAQSNLPLSRQIGTPNIASKGKLLPRAVNIPTTLLKDPINKKPLIQELHDDDAKPNLKGILKCSPPRPTSLPLEWSWSWLDSETLNIVFRVPNMTHALISKTTLDVEPRRIILAIPSHPVLDIDLDISDAEITSRIHNSEIKDKTEETTRTLLQLKRQRDFDVDNTKAEWRVAEGVLTVFV</sequence>
<dbReference type="PANTHER" id="PTHR22997">
    <property type="entry name" value="PIH1 DOMAIN-CONTAINING PROTEIN 1"/>
    <property type="match status" value="1"/>
</dbReference>
<evidence type="ECO:0000313" key="3">
    <source>
        <dbReference type="EMBL" id="KIK09537.1"/>
    </source>
</evidence>
<dbReference type="GO" id="GO:0006364">
    <property type="term" value="P:rRNA processing"/>
    <property type="evidence" value="ECO:0007669"/>
    <property type="project" value="TreeGrafter"/>
</dbReference>
<keyword evidence="4" id="KW-1185">Reference proteome</keyword>
<name>A0A0C9YGQ6_9AGAR</name>
<organism evidence="3 4">
    <name type="scientific">Laccaria amethystina LaAM-08-1</name>
    <dbReference type="NCBI Taxonomy" id="1095629"/>
    <lineage>
        <taxon>Eukaryota</taxon>
        <taxon>Fungi</taxon>
        <taxon>Dikarya</taxon>
        <taxon>Basidiomycota</taxon>
        <taxon>Agaricomycotina</taxon>
        <taxon>Agaricomycetes</taxon>
        <taxon>Agaricomycetidae</taxon>
        <taxon>Agaricales</taxon>
        <taxon>Agaricineae</taxon>
        <taxon>Hydnangiaceae</taxon>
        <taxon>Laccaria</taxon>
    </lineage>
</organism>
<comment type="similarity">
    <text evidence="1">Belongs to the PIH1 family.</text>
</comment>
<protein>
    <recommendedName>
        <fullName evidence="2">PIH1 N-terminal domain-containing protein</fullName>
    </recommendedName>
</protein>
<reference evidence="3 4" key="1">
    <citation type="submission" date="2014-04" db="EMBL/GenBank/DDBJ databases">
        <authorList>
            <consortium name="DOE Joint Genome Institute"/>
            <person name="Kuo A."/>
            <person name="Kohler A."/>
            <person name="Nagy L.G."/>
            <person name="Floudas D."/>
            <person name="Copeland A."/>
            <person name="Barry K.W."/>
            <person name="Cichocki N."/>
            <person name="Veneault-Fourrey C."/>
            <person name="LaButti K."/>
            <person name="Lindquist E.A."/>
            <person name="Lipzen A."/>
            <person name="Lundell T."/>
            <person name="Morin E."/>
            <person name="Murat C."/>
            <person name="Sun H."/>
            <person name="Tunlid A."/>
            <person name="Henrissat B."/>
            <person name="Grigoriev I.V."/>
            <person name="Hibbett D.S."/>
            <person name="Martin F."/>
            <person name="Nordberg H.P."/>
            <person name="Cantor M.N."/>
            <person name="Hua S.X."/>
        </authorList>
    </citation>
    <scope>NUCLEOTIDE SEQUENCE [LARGE SCALE GENOMIC DNA]</scope>
    <source>
        <strain evidence="3 4">LaAM-08-1</strain>
    </source>
</reference>
<evidence type="ECO:0000259" key="2">
    <source>
        <dbReference type="Pfam" id="PF08190"/>
    </source>
</evidence>
<proteinExistence type="inferred from homology"/>
<dbReference type="EMBL" id="KN838538">
    <property type="protein sequence ID" value="KIK09537.1"/>
    <property type="molecule type" value="Genomic_DNA"/>
</dbReference>
<dbReference type="InterPro" id="IPR050734">
    <property type="entry name" value="PIH1/Kintoun_subfamily"/>
</dbReference>
<dbReference type="InterPro" id="IPR012981">
    <property type="entry name" value="PIH1_N"/>
</dbReference>
<dbReference type="PANTHER" id="PTHR22997:SF0">
    <property type="entry name" value="PIH1 DOMAIN-CONTAINING PROTEIN 1"/>
    <property type="match status" value="1"/>
</dbReference>
<gene>
    <name evidence="3" type="ORF">K443DRAFT_671439</name>
</gene>
<dbReference type="Pfam" id="PF08190">
    <property type="entry name" value="PIH1"/>
    <property type="match status" value="1"/>
</dbReference>
<dbReference type="STRING" id="1095629.A0A0C9YGQ6"/>
<feature type="domain" description="PIH1 N-terminal" evidence="2">
    <location>
        <begin position="8"/>
        <end position="145"/>
    </location>
</feature>
<accession>A0A0C9YGQ6</accession>
<dbReference type="OrthoDB" id="5135119at2759"/>
<dbReference type="GO" id="GO:1990904">
    <property type="term" value="C:ribonucleoprotein complex"/>
    <property type="evidence" value="ECO:0007669"/>
    <property type="project" value="TreeGrafter"/>
</dbReference>
<dbReference type="GO" id="GO:0000492">
    <property type="term" value="P:box C/D snoRNP assembly"/>
    <property type="evidence" value="ECO:0007669"/>
    <property type="project" value="TreeGrafter"/>
</dbReference>
<dbReference type="GO" id="GO:0005737">
    <property type="term" value="C:cytoplasm"/>
    <property type="evidence" value="ECO:0007669"/>
    <property type="project" value="TreeGrafter"/>
</dbReference>
<evidence type="ECO:0000313" key="4">
    <source>
        <dbReference type="Proteomes" id="UP000054477"/>
    </source>
</evidence>
<dbReference type="Proteomes" id="UP000054477">
    <property type="component" value="Unassembled WGS sequence"/>
</dbReference>
<reference evidence="4" key="2">
    <citation type="submission" date="2015-01" db="EMBL/GenBank/DDBJ databases">
        <title>Evolutionary Origins and Diversification of the Mycorrhizal Mutualists.</title>
        <authorList>
            <consortium name="DOE Joint Genome Institute"/>
            <consortium name="Mycorrhizal Genomics Consortium"/>
            <person name="Kohler A."/>
            <person name="Kuo A."/>
            <person name="Nagy L.G."/>
            <person name="Floudas D."/>
            <person name="Copeland A."/>
            <person name="Barry K.W."/>
            <person name="Cichocki N."/>
            <person name="Veneault-Fourrey C."/>
            <person name="LaButti K."/>
            <person name="Lindquist E.A."/>
            <person name="Lipzen A."/>
            <person name="Lundell T."/>
            <person name="Morin E."/>
            <person name="Murat C."/>
            <person name="Riley R."/>
            <person name="Ohm R."/>
            <person name="Sun H."/>
            <person name="Tunlid A."/>
            <person name="Henrissat B."/>
            <person name="Grigoriev I.V."/>
            <person name="Hibbett D.S."/>
            <person name="Martin F."/>
        </authorList>
    </citation>
    <scope>NUCLEOTIDE SEQUENCE [LARGE SCALE GENOMIC DNA]</scope>
    <source>
        <strain evidence="4">LaAM-08-1</strain>
    </source>
</reference>
<dbReference type="HOGENOM" id="CLU_050239_0_0_1"/>
<evidence type="ECO:0000256" key="1">
    <source>
        <dbReference type="ARBA" id="ARBA00008511"/>
    </source>
</evidence>
<dbReference type="GO" id="GO:0097255">
    <property type="term" value="C:R2TP complex"/>
    <property type="evidence" value="ECO:0007669"/>
    <property type="project" value="TreeGrafter"/>
</dbReference>